<organism evidence="7 8">
    <name type="scientific">Emiliania huxleyi (strain CCMP1516)</name>
    <dbReference type="NCBI Taxonomy" id="280463"/>
    <lineage>
        <taxon>Eukaryota</taxon>
        <taxon>Haptista</taxon>
        <taxon>Haptophyta</taxon>
        <taxon>Prymnesiophyceae</taxon>
        <taxon>Isochrysidales</taxon>
        <taxon>Noelaerhabdaceae</taxon>
        <taxon>Emiliania</taxon>
    </lineage>
</organism>
<dbReference type="Gene3D" id="3.40.720.10">
    <property type="entry name" value="Alkaline Phosphatase, subunit A"/>
    <property type="match status" value="1"/>
</dbReference>
<dbReference type="SUPFAM" id="SSF53649">
    <property type="entry name" value="Alkaline phosphatase-like"/>
    <property type="match status" value="1"/>
</dbReference>
<name>A0A0D3IMG2_EMIH1</name>
<dbReference type="HOGENOM" id="CLU_006332_10_1_1"/>
<dbReference type="KEGG" id="ehx:EMIHUDRAFT_213721"/>
<keyword evidence="8" id="KW-1185">Reference proteome</keyword>
<evidence type="ECO:0000256" key="3">
    <source>
        <dbReference type="ARBA" id="ARBA00023180"/>
    </source>
</evidence>
<dbReference type="PaxDb" id="2903-EOD12447"/>
<keyword evidence="1" id="KW-0479">Metal-binding</keyword>
<dbReference type="GO" id="GO:0008484">
    <property type="term" value="F:sulfuric ester hydrolase activity"/>
    <property type="evidence" value="ECO:0007669"/>
    <property type="project" value="InterPro"/>
</dbReference>
<dbReference type="OMA" id="VYHAMAS"/>
<feature type="signal peptide" evidence="5">
    <location>
        <begin position="1"/>
        <end position="17"/>
    </location>
</feature>
<dbReference type="GeneID" id="17258597"/>
<dbReference type="PANTHER" id="PTHR10342">
    <property type="entry name" value="ARYLSULFATASE"/>
    <property type="match status" value="1"/>
</dbReference>
<evidence type="ECO:0000256" key="4">
    <source>
        <dbReference type="SAM" id="MobiDB-lite"/>
    </source>
</evidence>
<proteinExistence type="predicted"/>
<dbReference type="RefSeq" id="XP_005764876.1">
    <property type="nucleotide sequence ID" value="XM_005764819.1"/>
</dbReference>
<dbReference type="eggNOG" id="KOG3867">
    <property type="taxonomic scope" value="Eukaryota"/>
</dbReference>
<dbReference type="Proteomes" id="UP000013827">
    <property type="component" value="Unassembled WGS sequence"/>
</dbReference>
<protein>
    <recommendedName>
        <fullName evidence="6">Sulfatase N-terminal domain-containing protein</fullName>
    </recommendedName>
</protein>
<evidence type="ECO:0000313" key="7">
    <source>
        <dbReference type="EnsemblProtists" id="EOD12447"/>
    </source>
</evidence>
<feature type="domain" description="Sulfatase N-terminal" evidence="6">
    <location>
        <begin position="43"/>
        <end position="291"/>
    </location>
</feature>
<accession>A0A0D3IMG2</accession>
<evidence type="ECO:0000259" key="6">
    <source>
        <dbReference type="Pfam" id="PF00884"/>
    </source>
</evidence>
<keyword evidence="2" id="KW-0106">Calcium</keyword>
<feature type="chain" id="PRO_5044291147" description="Sulfatase N-terminal domain-containing protein" evidence="5">
    <location>
        <begin position="18"/>
        <end position="498"/>
    </location>
</feature>
<dbReference type="STRING" id="2903.R1BRW7"/>
<evidence type="ECO:0000256" key="5">
    <source>
        <dbReference type="SAM" id="SignalP"/>
    </source>
</evidence>
<dbReference type="InterPro" id="IPR047115">
    <property type="entry name" value="ARSB"/>
</dbReference>
<dbReference type="Pfam" id="PF00884">
    <property type="entry name" value="Sulfatase"/>
    <property type="match status" value="1"/>
</dbReference>
<dbReference type="Gene3D" id="3.30.1120.10">
    <property type="match status" value="1"/>
</dbReference>
<dbReference type="PANTHER" id="PTHR10342:SF274">
    <property type="entry name" value="ARYLSULFATASE B"/>
    <property type="match status" value="1"/>
</dbReference>
<keyword evidence="5" id="KW-0732">Signal</keyword>
<evidence type="ECO:0000313" key="8">
    <source>
        <dbReference type="Proteomes" id="UP000013827"/>
    </source>
</evidence>
<dbReference type="GO" id="GO:0046872">
    <property type="term" value="F:metal ion binding"/>
    <property type="evidence" value="ECO:0007669"/>
    <property type="project" value="UniProtKB-KW"/>
</dbReference>
<keyword evidence="3" id="KW-0325">Glycoprotein</keyword>
<dbReference type="AlphaFoldDB" id="A0A0D3IMG2"/>
<evidence type="ECO:0000256" key="2">
    <source>
        <dbReference type="ARBA" id="ARBA00022837"/>
    </source>
</evidence>
<dbReference type="InterPro" id="IPR017850">
    <property type="entry name" value="Alkaline_phosphatase_core_sf"/>
</dbReference>
<dbReference type="EnsemblProtists" id="EOD12447">
    <property type="protein sequence ID" value="EOD12447"/>
    <property type="gene ID" value="EMIHUDRAFT_213721"/>
</dbReference>
<feature type="region of interest" description="Disordered" evidence="4">
    <location>
        <begin position="349"/>
        <end position="370"/>
    </location>
</feature>
<evidence type="ECO:0000256" key="1">
    <source>
        <dbReference type="ARBA" id="ARBA00022723"/>
    </source>
</evidence>
<dbReference type="InterPro" id="IPR000917">
    <property type="entry name" value="Sulfatase_N"/>
</dbReference>
<sequence length="498" mass="53890">MLPIIAIAFSWTGDTWAEPQGLPAGHNGGVKERLTTPAGGRRPHILMILFDDYGWADAGWHRNYTAPGGEFLPATPEVATPHLDALVREGIELDRHYVYKYCSPSRSALQSGRNPYHVNPLNAEPTISNPDDPVSGFQGIPRNMTGLATKLAAAGYRTAGFGKWDAGMATPDHTPHGRGYQTALNYFHHCNDYWSFTDGGCPVPYSGGDKVGPPAECAAGPLGDPWWGGYEDSLFEKHALALVEGHDAAVPLFLFFAPHIVHTPLQVPQEYADRFAFIAPTDKPRHQRQVYHAMASLPPIDSHDLSAFLLGKTLASPRAELPIGTEPRLSNLSSAPLCASYNRATPYYDEPSVVGDEPKPLPDSPPPGSRCTTVSALIVDEGKGGLWKLLTGTVEQAMYTGPAYPNSTTDEVSSHFVSHCGDGCLFELRADPLETSDLASRHPQRLARLRAKLEAYEATAFNPDRGGNTAAACEHAQGVYRGFWGPDEKAGVCRKAKG</sequence>
<reference evidence="8" key="1">
    <citation type="journal article" date="2013" name="Nature">
        <title>Pan genome of the phytoplankton Emiliania underpins its global distribution.</title>
        <authorList>
            <person name="Read B.A."/>
            <person name="Kegel J."/>
            <person name="Klute M.J."/>
            <person name="Kuo A."/>
            <person name="Lefebvre S.C."/>
            <person name="Maumus F."/>
            <person name="Mayer C."/>
            <person name="Miller J."/>
            <person name="Monier A."/>
            <person name="Salamov A."/>
            <person name="Young J."/>
            <person name="Aguilar M."/>
            <person name="Claverie J.M."/>
            <person name="Frickenhaus S."/>
            <person name="Gonzalez K."/>
            <person name="Herman E.K."/>
            <person name="Lin Y.C."/>
            <person name="Napier J."/>
            <person name="Ogata H."/>
            <person name="Sarno A.F."/>
            <person name="Shmutz J."/>
            <person name="Schroeder D."/>
            <person name="de Vargas C."/>
            <person name="Verret F."/>
            <person name="von Dassow P."/>
            <person name="Valentin K."/>
            <person name="Van de Peer Y."/>
            <person name="Wheeler G."/>
            <person name="Dacks J.B."/>
            <person name="Delwiche C.F."/>
            <person name="Dyhrman S.T."/>
            <person name="Glockner G."/>
            <person name="John U."/>
            <person name="Richards T."/>
            <person name="Worden A.Z."/>
            <person name="Zhang X."/>
            <person name="Grigoriev I.V."/>
            <person name="Allen A.E."/>
            <person name="Bidle K."/>
            <person name="Borodovsky M."/>
            <person name="Bowler C."/>
            <person name="Brownlee C."/>
            <person name="Cock J.M."/>
            <person name="Elias M."/>
            <person name="Gladyshev V.N."/>
            <person name="Groth M."/>
            <person name="Guda C."/>
            <person name="Hadaegh A."/>
            <person name="Iglesias-Rodriguez M.D."/>
            <person name="Jenkins J."/>
            <person name="Jones B.M."/>
            <person name="Lawson T."/>
            <person name="Leese F."/>
            <person name="Lindquist E."/>
            <person name="Lobanov A."/>
            <person name="Lomsadze A."/>
            <person name="Malik S.B."/>
            <person name="Marsh M.E."/>
            <person name="Mackinder L."/>
            <person name="Mock T."/>
            <person name="Mueller-Roeber B."/>
            <person name="Pagarete A."/>
            <person name="Parker M."/>
            <person name="Probert I."/>
            <person name="Quesneville H."/>
            <person name="Raines C."/>
            <person name="Rensing S.A."/>
            <person name="Riano-Pachon D.M."/>
            <person name="Richier S."/>
            <person name="Rokitta S."/>
            <person name="Shiraiwa Y."/>
            <person name="Soanes D.M."/>
            <person name="van der Giezen M."/>
            <person name="Wahlund T.M."/>
            <person name="Williams B."/>
            <person name="Wilson W."/>
            <person name="Wolfe G."/>
            <person name="Wurch L.L."/>
        </authorList>
    </citation>
    <scope>NUCLEOTIDE SEQUENCE</scope>
</reference>
<reference evidence="7" key="2">
    <citation type="submission" date="2024-10" db="UniProtKB">
        <authorList>
            <consortium name="EnsemblProtists"/>
        </authorList>
    </citation>
    <scope>IDENTIFICATION</scope>
</reference>